<dbReference type="PROSITE" id="PS50056">
    <property type="entry name" value="TYR_PHOSPHATASE_2"/>
    <property type="match status" value="1"/>
</dbReference>
<dbReference type="GO" id="GO:0030141">
    <property type="term" value="C:secretory granule"/>
    <property type="evidence" value="ECO:0007669"/>
    <property type="project" value="InterPro"/>
</dbReference>
<dbReference type="GO" id="GO:0030658">
    <property type="term" value="C:transport vesicle membrane"/>
    <property type="evidence" value="ECO:0007669"/>
    <property type="project" value="UniProtKB-SubCell"/>
</dbReference>
<evidence type="ECO:0000256" key="12">
    <source>
        <dbReference type="SAM" id="MobiDB-lite"/>
    </source>
</evidence>
<evidence type="ECO:0000313" key="16">
    <source>
        <dbReference type="EMBL" id="KYQ58262.1"/>
    </source>
</evidence>
<keyword evidence="6" id="KW-0770">Synapse</keyword>
<dbReference type="InterPro" id="IPR000242">
    <property type="entry name" value="PTP_cat"/>
</dbReference>
<keyword evidence="8 16" id="KW-0675">Receptor</keyword>
<sequence>MGRKRWQGGLELPVLCVLIFYHVVVLADGDVGCLFSEDICDPQTEKCFDDLAFGKCIPRYTNLENENLYQYNLDIDELELLQPMRLQLMRLIESNGYNWKHPFTQCIVQTSLHNLRYGQNDARDFRLCEYLKKPRLDEQDGFIGKMVPAVAILRISTDNENPESNLADVVYRPTDIEDRSGYTKWRGDESNRASINNEKYDEYGNSMNDMREQFYPSRTRRFSFIDDYKNDVTESLEDTLRDETLPEDDAENIYDTQFLSTDLEFLQNEKSPDYTLLKPSSETNERAFSRKYKHRKKPLRFEFSDADVKRGVMRRDEDLDYENSEIDEENSANIERSDVDTSSKIREMYTEGGVVRPRKYKITSDASETVYDEMYDDDLDALLWRRELAGFKRRERLDVKKPGPPFSTNNYAFKTQSPTTLLDKDYSEMDNQDNNNELYVPLTKKELRDNMYKTSDGRPKTYKNVDLDYVYIEFEQEFHTWLEGEHVVNKVGELLGLPLGTLKAIRVGRAEVTFKVVQNDKNYNATDVVNNIDNIRDKLQNALGMEVIRAGIGDKTKLPATLEVAKESDMSSSFFAAVVTLIIARRHAKCRAKLAGLATPDPEASKDYQDLCRARMQAKQPSEKLESPRITSLSRENESTNLSSNRSSTSSWGEEPALTNMDISTGHMVLRYMEDHLQNKDRLDQEWAALCAYEAEPSSTEIAESEANVKQNRPNAALPYDHSRVVLNDLANANNSDYINASTITDHDPRNPAYIATQGPLPQTTADFWQLVWEQGSVVIVMLTRLTEEGRAMCHRYWPEEGSELYHIYEVHLVSEHFWCDDYLVRSFYLKNLRTCETRTVTQFHFLSWPENSVPYSTKALLEFRRKVNKSYRGRSCPIVVHCSDGAGRTGTYCLIDMVLNRMTKGAKEIDIAATLEHIRDQRPDMVATKQQFEFVLMAVAEEVHAILKALPVSSNEKSVTATSSSPPTKSEQ</sequence>
<evidence type="ECO:0000313" key="17">
    <source>
        <dbReference type="Proteomes" id="UP000075809"/>
    </source>
</evidence>
<dbReference type="STRING" id="64791.A0A151XD14"/>
<dbReference type="Pfam" id="PF00102">
    <property type="entry name" value="Y_phosphatase"/>
    <property type="match status" value="1"/>
</dbReference>
<dbReference type="GO" id="GO:0009653">
    <property type="term" value="P:anatomical structure morphogenesis"/>
    <property type="evidence" value="ECO:0007669"/>
    <property type="project" value="UniProtKB-ARBA"/>
</dbReference>
<dbReference type="InterPro" id="IPR016130">
    <property type="entry name" value="Tyr_Pase_AS"/>
</dbReference>
<dbReference type="PRINTS" id="PR00700">
    <property type="entry name" value="PRTYPHPHTASE"/>
</dbReference>
<proteinExistence type="predicted"/>
<dbReference type="InterPro" id="IPR038112">
    <property type="entry name" value="Receptor_IA-2_ectodomain_sf"/>
</dbReference>
<dbReference type="PROSITE" id="PS00383">
    <property type="entry name" value="TYR_PHOSPHATASE_1"/>
    <property type="match status" value="1"/>
</dbReference>
<evidence type="ECO:0000256" key="13">
    <source>
        <dbReference type="SAM" id="SignalP"/>
    </source>
</evidence>
<dbReference type="PANTHER" id="PTHR46106:SF4">
    <property type="entry name" value="IA-2 PROTEIN TYROSINE PHOSPHATASE, ISOFORM C"/>
    <property type="match status" value="1"/>
</dbReference>
<dbReference type="PROSITE" id="PS50055">
    <property type="entry name" value="TYR_PHOSPHATASE_PTP"/>
    <property type="match status" value="1"/>
</dbReference>
<organism evidence="16 17">
    <name type="scientific">Mycetomoellerius zeteki</name>
    <dbReference type="NCBI Taxonomy" id="64791"/>
    <lineage>
        <taxon>Eukaryota</taxon>
        <taxon>Metazoa</taxon>
        <taxon>Ecdysozoa</taxon>
        <taxon>Arthropoda</taxon>
        <taxon>Hexapoda</taxon>
        <taxon>Insecta</taxon>
        <taxon>Pterygota</taxon>
        <taxon>Neoptera</taxon>
        <taxon>Endopterygota</taxon>
        <taxon>Hymenoptera</taxon>
        <taxon>Apocrita</taxon>
        <taxon>Aculeata</taxon>
        <taxon>Formicoidea</taxon>
        <taxon>Formicidae</taxon>
        <taxon>Myrmicinae</taxon>
        <taxon>Mycetomoellerius</taxon>
    </lineage>
</organism>
<feature type="compositionally biased region" description="Low complexity" evidence="12">
    <location>
        <begin position="639"/>
        <end position="651"/>
    </location>
</feature>
<evidence type="ECO:0000256" key="2">
    <source>
        <dbReference type="ARBA" id="ARBA00022553"/>
    </source>
</evidence>
<dbReference type="GO" id="GO:0045202">
    <property type="term" value="C:synapse"/>
    <property type="evidence" value="ECO:0007669"/>
    <property type="project" value="UniProtKB-SubCell"/>
</dbReference>
<evidence type="ECO:0000259" key="15">
    <source>
        <dbReference type="PROSITE" id="PS50056"/>
    </source>
</evidence>
<dbReference type="AlphaFoldDB" id="A0A151XD14"/>
<keyword evidence="9" id="KW-0325">Glycoprotein</keyword>
<feature type="domain" description="Tyrosine specific protein phosphatases" evidence="15">
    <location>
        <begin position="862"/>
        <end position="934"/>
    </location>
</feature>
<dbReference type="EMBL" id="KQ982294">
    <property type="protein sequence ID" value="KYQ58262.1"/>
    <property type="molecule type" value="Genomic_DNA"/>
</dbReference>
<dbReference type="FunFam" id="3.90.190.10:FF:000017">
    <property type="entry name" value="receptor-type tyrosine-protein phosphatase-like N isoform X2"/>
    <property type="match status" value="1"/>
</dbReference>
<evidence type="ECO:0000256" key="11">
    <source>
        <dbReference type="ARBA" id="ARBA00034103"/>
    </source>
</evidence>
<evidence type="ECO:0000256" key="6">
    <source>
        <dbReference type="ARBA" id="ARBA00023018"/>
    </source>
</evidence>
<evidence type="ECO:0000256" key="10">
    <source>
        <dbReference type="ARBA" id="ARBA00023329"/>
    </source>
</evidence>
<dbReference type="PANTHER" id="PTHR46106">
    <property type="entry name" value="IA-2 PROTEIN TYROSINE PHOSPHATASE, ISOFORM C"/>
    <property type="match status" value="1"/>
</dbReference>
<keyword evidence="17" id="KW-1185">Reference proteome</keyword>
<dbReference type="InterPro" id="IPR029021">
    <property type="entry name" value="Prot-tyrosine_phosphatase-like"/>
</dbReference>
<keyword evidence="2" id="KW-0597">Phosphoprotein</keyword>
<keyword evidence="10" id="KW-0968">Cytoplasmic vesicle</keyword>
<keyword evidence="5" id="KW-1133">Transmembrane helix</keyword>
<name>A0A151XD14_9HYME</name>
<evidence type="ECO:0000256" key="1">
    <source>
        <dbReference type="ARBA" id="ARBA00004212"/>
    </source>
</evidence>
<evidence type="ECO:0000256" key="8">
    <source>
        <dbReference type="ARBA" id="ARBA00023170"/>
    </source>
</evidence>
<dbReference type="GO" id="GO:0048666">
    <property type="term" value="P:neuron development"/>
    <property type="evidence" value="ECO:0007669"/>
    <property type="project" value="UniProtKB-ARBA"/>
</dbReference>
<dbReference type="SMART" id="SM00194">
    <property type="entry name" value="PTPc"/>
    <property type="match status" value="1"/>
</dbReference>
<evidence type="ECO:0000256" key="4">
    <source>
        <dbReference type="ARBA" id="ARBA00022729"/>
    </source>
</evidence>
<keyword evidence="7" id="KW-0472">Membrane</keyword>
<gene>
    <name evidence="16" type="ORF">ALC60_02682</name>
</gene>
<dbReference type="GO" id="GO:0051046">
    <property type="term" value="P:regulation of secretion"/>
    <property type="evidence" value="ECO:0007669"/>
    <property type="project" value="TreeGrafter"/>
</dbReference>
<dbReference type="SUPFAM" id="SSF52799">
    <property type="entry name" value="(Phosphotyrosine protein) phosphatases II"/>
    <property type="match status" value="1"/>
</dbReference>
<evidence type="ECO:0000256" key="7">
    <source>
        <dbReference type="ARBA" id="ARBA00023136"/>
    </source>
</evidence>
<evidence type="ECO:0000256" key="9">
    <source>
        <dbReference type="ARBA" id="ARBA00023180"/>
    </source>
</evidence>
<dbReference type="SMART" id="SM00404">
    <property type="entry name" value="PTPc_motif"/>
    <property type="match status" value="1"/>
</dbReference>
<dbReference type="Pfam" id="PF11548">
    <property type="entry name" value="Receptor_IA-2"/>
    <property type="match status" value="1"/>
</dbReference>
<reference evidence="16 17" key="1">
    <citation type="submission" date="2015-09" db="EMBL/GenBank/DDBJ databases">
        <title>Trachymyrmex zeteki WGS genome.</title>
        <authorList>
            <person name="Nygaard S."/>
            <person name="Hu H."/>
            <person name="Boomsma J."/>
            <person name="Zhang G."/>
        </authorList>
    </citation>
    <scope>NUCLEOTIDE SEQUENCE [LARGE SCALE GENOMIC DNA]</scope>
    <source>
        <strain evidence="16">Tzet28-1</strain>
        <tissue evidence="16">Whole body</tissue>
    </source>
</reference>
<feature type="region of interest" description="Disordered" evidence="12">
    <location>
        <begin position="616"/>
        <end position="657"/>
    </location>
</feature>
<evidence type="ECO:0000259" key="14">
    <source>
        <dbReference type="PROSITE" id="PS50055"/>
    </source>
</evidence>
<evidence type="ECO:0000256" key="3">
    <source>
        <dbReference type="ARBA" id="ARBA00022692"/>
    </source>
</evidence>
<dbReference type="InterPro" id="IPR003595">
    <property type="entry name" value="Tyr_Pase_cat"/>
</dbReference>
<evidence type="ECO:0000256" key="5">
    <source>
        <dbReference type="ARBA" id="ARBA00022989"/>
    </source>
</evidence>
<dbReference type="InterPro" id="IPR033522">
    <property type="entry name" value="IA-2/IA-2_beta"/>
</dbReference>
<dbReference type="InterPro" id="IPR000387">
    <property type="entry name" value="Tyr_Pase_dom"/>
</dbReference>
<feature type="signal peptide" evidence="13">
    <location>
        <begin position="1"/>
        <end position="27"/>
    </location>
</feature>
<keyword evidence="4 13" id="KW-0732">Signal</keyword>
<dbReference type="Proteomes" id="UP000075809">
    <property type="component" value="Unassembled WGS sequence"/>
</dbReference>
<protein>
    <submittedName>
        <fullName evidence="16">Receptor-type tyrosine-protein phosphatase N2</fullName>
    </submittedName>
</protein>
<dbReference type="Gene3D" id="3.90.190.10">
    <property type="entry name" value="Protein tyrosine phosphatase superfamily"/>
    <property type="match status" value="1"/>
</dbReference>
<accession>A0A151XD14</accession>
<dbReference type="GO" id="GO:0004725">
    <property type="term" value="F:protein tyrosine phosphatase activity"/>
    <property type="evidence" value="ECO:0007669"/>
    <property type="project" value="InterPro"/>
</dbReference>
<dbReference type="InterPro" id="IPR021613">
    <property type="entry name" value="Receptor_IA-2_dom"/>
</dbReference>
<feature type="chain" id="PRO_5007591823" evidence="13">
    <location>
        <begin position="28"/>
        <end position="973"/>
    </location>
</feature>
<keyword evidence="3" id="KW-0812">Transmembrane</keyword>
<dbReference type="Gene3D" id="3.30.70.2470">
    <property type="entry name" value="Protein-tyrosine phosphatase receptor IA-2 ectodomain"/>
    <property type="match status" value="1"/>
</dbReference>
<comment type="subcellular location">
    <subcellularLocation>
        <location evidence="1">Cytoplasmic vesicle</location>
        <location evidence="1">Secretory vesicle membrane</location>
        <topology evidence="1">Single-pass type I membrane protein</topology>
    </subcellularLocation>
    <subcellularLocation>
        <location evidence="11">Synapse</location>
    </subcellularLocation>
</comment>
<feature type="domain" description="Tyrosine-protein phosphatase" evidence="14">
    <location>
        <begin position="683"/>
        <end position="943"/>
    </location>
</feature>